<evidence type="ECO:0000256" key="2">
    <source>
        <dbReference type="ARBA" id="ARBA00022692"/>
    </source>
</evidence>
<protein>
    <recommendedName>
        <fullName evidence="6">ABC-2 type transporter transmembrane domain-containing protein</fullName>
    </recommendedName>
</protein>
<feature type="transmembrane region" description="Helical" evidence="5">
    <location>
        <begin position="459"/>
        <end position="482"/>
    </location>
</feature>
<evidence type="ECO:0000256" key="5">
    <source>
        <dbReference type="SAM" id="Phobius"/>
    </source>
</evidence>
<dbReference type="InterPro" id="IPR013525">
    <property type="entry name" value="ABC2_TM"/>
</dbReference>
<dbReference type="Gene3D" id="3.40.1710.10">
    <property type="entry name" value="abc type-2 transporter like domain"/>
    <property type="match status" value="1"/>
</dbReference>
<feature type="transmembrane region" description="Helical" evidence="5">
    <location>
        <begin position="12"/>
        <end position="35"/>
    </location>
</feature>
<dbReference type="NCBIfam" id="TIGR03061">
    <property type="entry name" value="pip_yhgE_Nterm"/>
    <property type="match status" value="1"/>
</dbReference>
<evidence type="ECO:0000313" key="8">
    <source>
        <dbReference type="Proteomes" id="UP000298488"/>
    </source>
</evidence>
<evidence type="ECO:0000256" key="3">
    <source>
        <dbReference type="ARBA" id="ARBA00022989"/>
    </source>
</evidence>
<keyword evidence="3 5" id="KW-1133">Transmembrane helix</keyword>
<dbReference type="PANTHER" id="PTHR43077">
    <property type="entry name" value="TRANSPORT PERMEASE YVFS-RELATED"/>
    <property type="match status" value="1"/>
</dbReference>
<dbReference type="NCBIfam" id="TIGR03062">
    <property type="entry name" value="pip_yhgE_Cterm"/>
    <property type="match status" value="1"/>
</dbReference>
<dbReference type="GO" id="GO:0016020">
    <property type="term" value="C:membrane"/>
    <property type="evidence" value="ECO:0007669"/>
    <property type="project" value="UniProtKB-SubCell"/>
</dbReference>
<dbReference type="PANTHER" id="PTHR43077:SF5">
    <property type="entry name" value="PHAGE INFECTION PROTEIN"/>
    <property type="match status" value="1"/>
</dbReference>
<sequence length="613" mass="60566">MTPRSGERARWIRRATIGAIILVPLAFAGLFIGALSKADTSLDRIPAAIVNNDTLVYTTDSGTRTPVFAGRQLVTELTGDTTGVNWTVTNDEDAKKALAAGKVYAILTIPKDFSPSILSLSSSKPQRADLAITTDDAHSYLSGAVAQSVGEGMASTFGKAITAQYIAGIYSSMGELGTSLSSAADGAGSLSSGASDLEAGLSTLADGVATASGGATGLAGGVRSYTGGVDSLSKGLLQLRSGAAGLTGVSDGVEGFTDSVTALAHALATANATLQANPGDPVALATVNTLSAQLTAAAAGGSTLAAQTQGAVTGIQSGIASSASGAARLSAGSSGLRDGASSLASGLSSLSTGAASASSGAGELATGATSLSDGLSAGAARLPIGDTGSSAANAEVVADPVSVTVTRDNEVAGIGQGIATFFVPLGLWIGALAIFLVMRPVNPRSLGSTAGNGRLVAHSLAKASAISAAQAVLLVALLHLVVGVTWAALPATLGFSLLMAFAFTAFHYLLTVGLGRAGLVVSLFVLAVQVTATGGLYPVQLLATPFQWVSPLLPLTYGVSGMQGIIARASAGPIVGAAFVLALFAVGSILLSLLAIRRVRTARSLGLVPVRTA</sequence>
<dbReference type="GO" id="GO:0140359">
    <property type="term" value="F:ABC-type transporter activity"/>
    <property type="evidence" value="ECO:0007669"/>
    <property type="project" value="InterPro"/>
</dbReference>
<keyword evidence="2 5" id="KW-0812">Transmembrane</keyword>
<comment type="subcellular location">
    <subcellularLocation>
        <location evidence="1">Membrane</location>
        <topology evidence="1">Multi-pass membrane protein</topology>
    </subcellularLocation>
</comment>
<evidence type="ECO:0000259" key="6">
    <source>
        <dbReference type="Pfam" id="PF12698"/>
    </source>
</evidence>
<dbReference type="Proteomes" id="UP000298488">
    <property type="component" value="Unassembled WGS sequence"/>
</dbReference>
<feature type="transmembrane region" description="Helical" evidence="5">
    <location>
        <begin position="517"/>
        <end position="537"/>
    </location>
</feature>
<dbReference type="InterPro" id="IPR017500">
    <property type="entry name" value="Phage_infect_YhgE_N"/>
</dbReference>
<reference evidence="7 8" key="1">
    <citation type="submission" date="2019-03" db="EMBL/GenBank/DDBJ databases">
        <title>Genomics of glacier-inhabiting Cryobacterium strains.</title>
        <authorList>
            <person name="Liu Q."/>
            <person name="Xin Y.-H."/>
        </authorList>
    </citation>
    <scope>NUCLEOTIDE SEQUENCE [LARGE SCALE GENOMIC DNA]</scope>
    <source>
        <strain evidence="7 8">CGMCC 1.10440</strain>
    </source>
</reference>
<dbReference type="AlphaFoldDB" id="A0A4R8VCN2"/>
<feature type="transmembrane region" description="Helical" evidence="5">
    <location>
        <begin position="488"/>
        <end position="510"/>
    </location>
</feature>
<feature type="domain" description="ABC-2 type transporter transmembrane" evidence="6">
    <location>
        <begin position="391"/>
        <end position="594"/>
    </location>
</feature>
<evidence type="ECO:0000313" key="7">
    <source>
        <dbReference type="EMBL" id="TFB80759.1"/>
    </source>
</evidence>
<feature type="transmembrane region" description="Helical" evidence="5">
    <location>
        <begin position="417"/>
        <end position="438"/>
    </location>
</feature>
<name>A0A4R8VCN2_9MICO</name>
<organism evidence="7 8">
    <name type="scientific">Terrimesophilobacter mesophilus</name>
    <dbReference type="NCBI Taxonomy" id="433647"/>
    <lineage>
        <taxon>Bacteria</taxon>
        <taxon>Bacillati</taxon>
        <taxon>Actinomycetota</taxon>
        <taxon>Actinomycetes</taxon>
        <taxon>Micrococcales</taxon>
        <taxon>Microbacteriaceae</taxon>
        <taxon>Terrimesophilobacter</taxon>
    </lineage>
</organism>
<evidence type="ECO:0000256" key="1">
    <source>
        <dbReference type="ARBA" id="ARBA00004141"/>
    </source>
</evidence>
<dbReference type="EMBL" id="SOFI01000003">
    <property type="protein sequence ID" value="TFB80759.1"/>
    <property type="molecule type" value="Genomic_DNA"/>
</dbReference>
<dbReference type="InterPro" id="IPR023908">
    <property type="entry name" value="xxxLxxG_rpt"/>
</dbReference>
<keyword evidence="4 5" id="KW-0472">Membrane</keyword>
<dbReference type="Pfam" id="PF12698">
    <property type="entry name" value="ABC2_membrane_3"/>
    <property type="match status" value="2"/>
</dbReference>
<feature type="transmembrane region" description="Helical" evidence="5">
    <location>
        <begin position="574"/>
        <end position="596"/>
    </location>
</feature>
<keyword evidence="8" id="KW-1185">Reference proteome</keyword>
<dbReference type="OrthoDB" id="9811483at2"/>
<evidence type="ECO:0000256" key="4">
    <source>
        <dbReference type="ARBA" id="ARBA00023136"/>
    </source>
</evidence>
<comment type="caution">
    <text evidence="7">The sequence shown here is derived from an EMBL/GenBank/DDBJ whole genome shotgun (WGS) entry which is preliminary data.</text>
</comment>
<proteinExistence type="predicted"/>
<dbReference type="InterPro" id="IPR017501">
    <property type="entry name" value="Phage_infect_YhgE_C"/>
</dbReference>
<dbReference type="NCBIfam" id="TIGR03057">
    <property type="entry name" value="xxxLxxG_by_4"/>
    <property type="match status" value="1"/>
</dbReference>
<feature type="domain" description="ABC-2 type transporter transmembrane" evidence="6">
    <location>
        <begin position="16"/>
        <end position="147"/>
    </location>
</feature>
<dbReference type="InterPro" id="IPR051328">
    <property type="entry name" value="T7SS_ABC-Transporter"/>
</dbReference>
<accession>A0A4R8VCN2</accession>
<gene>
    <name evidence="7" type="ORF">E3N84_04720</name>
</gene>